<dbReference type="Proteomes" id="UP000008281">
    <property type="component" value="Unassembled WGS sequence"/>
</dbReference>
<evidence type="ECO:0000313" key="2">
    <source>
        <dbReference type="Proteomes" id="UP000008281"/>
    </source>
</evidence>
<dbReference type="GeneID" id="9822394"/>
<dbReference type="CTD" id="9822394"/>
<name>E3LF34_CAERE</name>
<gene>
    <name evidence="1" type="ORF">CRE_01716</name>
</gene>
<protein>
    <submittedName>
        <fullName evidence="1">Uncharacterized protein</fullName>
    </submittedName>
</protein>
<dbReference type="AlphaFoldDB" id="E3LF34"/>
<accession>E3LF34</accession>
<dbReference type="EMBL" id="DS268408">
    <property type="protein sequence ID" value="EFO85914.1"/>
    <property type="molecule type" value="Genomic_DNA"/>
</dbReference>
<proteinExistence type="predicted"/>
<keyword evidence="2" id="KW-1185">Reference proteome</keyword>
<dbReference type="KEGG" id="crq:GCK72_005288"/>
<organism evidence="2">
    <name type="scientific">Caenorhabditis remanei</name>
    <name type="common">Caenorhabditis vulgaris</name>
    <dbReference type="NCBI Taxonomy" id="31234"/>
    <lineage>
        <taxon>Eukaryota</taxon>
        <taxon>Metazoa</taxon>
        <taxon>Ecdysozoa</taxon>
        <taxon>Nematoda</taxon>
        <taxon>Chromadorea</taxon>
        <taxon>Rhabditida</taxon>
        <taxon>Rhabditina</taxon>
        <taxon>Rhabditomorpha</taxon>
        <taxon>Rhabditoidea</taxon>
        <taxon>Rhabditidae</taxon>
        <taxon>Peloderinae</taxon>
        <taxon>Caenorhabditis</taxon>
    </lineage>
</organism>
<evidence type="ECO:0000313" key="1">
    <source>
        <dbReference type="EMBL" id="EFO85914.1"/>
    </source>
</evidence>
<dbReference type="HOGENOM" id="CLU_1321983_0_0_1"/>
<reference evidence="1" key="1">
    <citation type="submission" date="2007-07" db="EMBL/GenBank/DDBJ databases">
        <title>PCAP assembly of the Caenorhabditis remanei genome.</title>
        <authorList>
            <consortium name="The Caenorhabditis remanei Sequencing Consortium"/>
            <person name="Wilson R.K."/>
        </authorList>
    </citation>
    <scope>NUCLEOTIDE SEQUENCE [LARGE SCALE GENOMIC DNA]</scope>
    <source>
        <strain evidence="1">PB4641</strain>
    </source>
</reference>
<dbReference type="RefSeq" id="XP_003117048.2">
    <property type="nucleotide sequence ID" value="XM_003117000.2"/>
</dbReference>
<sequence>MTWAQLLFLLFLANVSGFQAQELLCKNCLFGNFHHVNTFTQSRLSKAISPLNILGISCDSDSVITRPCTGVCVDFIVVSKCTNITVEAQVKGCSDDLIDIDPEAPPISYFVEDKEDLTTSVILTENSTTYVFEVEYCGDSFESTTENWKKEKIKSNSYEIEYIIMLISIFIGFIHIFELIIQDYERMNELELVHRRLNPTIPARRERA</sequence>